<feature type="region of interest" description="Disordered" evidence="1">
    <location>
        <begin position="187"/>
        <end position="210"/>
    </location>
</feature>
<protein>
    <recommendedName>
        <fullName evidence="4">AP2/ERF domain-containing protein</fullName>
    </recommendedName>
</protein>
<feature type="compositionally biased region" description="Polar residues" evidence="1">
    <location>
        <begin position="231"/>
        <end position="241"/>
    </location>
</feature>
<keyword evidence="3" id="KW-1185">Reference proteome</keyword>
<evidence type="ECO:0008006" key="4">
    <source>
        <dbReference type="Google" id="ProtNLM"/>
    </source>
</evidence>
<sequence>MKQLTFRPKDESPEEVEQARLAAVEALRRLEDEDRAFGPISLGRRSAERQSGVESVSCVSKKQAWRVRYVMENGPGKGTKKQLTFRPKDESPEEVERARLAAVEALRRLEEEDRALGPISLGRKSAERQSGVKYVNWVSKKQTWGVRYVMKNGPGKGSMKQLTFRPKDESPEEVERARLAAVEALRRLEEEDRAPGPVSSGQHSAERQSGVEYIHWNRTRQAWSVDYHMQSGKNQGTTKQLTFRPKDESPEEVERARLAAVEALRRLEEEDRALGPRCGGWGRRTSSGEPAVAVTTGWSVKAVSRTYTGSKTDRRGVLSTRCGMAQTKAP</sequence>
<name>A0ABN9RU37_9DINO</name>
<dbReference type="Proteomes" id="UP001189429">
    <property type="component" value="Unassembled WGS sequence"/>
</dbReference>
<dbReference type="Gene3D" id="1.20.5.2050">
    <property type="match status" value="3"/>
</dbReference>
<gene>
    <name evidence="2" type="ORF">PCOR1329_LOCUS23748</name>
</gene>
<feature type="compositionally biased region" description="Basic and acidic residues" evidence="1">
    <location>
        <begin position="165"/>
        <end position="175"/>
    </location>
</feature>
<feature type="region of interest" description="Disordered" evidence="1">
    <location>
        <begin position="231"/>
        <end position="253"/>
    </location>
</feature>
<feature type="region of interest" description="Disordered" evidence="1">
    <location>
        <begin position="311"/>
        <end position="330"/>
    </location>
</feature>
<proteinExistence type="predicted"/>
<reference evidence="2" key="1">
    <citation type="submission" date="2023-10" db="EMBL/GenBank/DDBJ databases">
        <authorList>
            <person name="Chen Y."/>
            <person name="Shah S."/>
            <person name="Dougan E. K."/>
            <person name="Thang M."/>
            <person name="Chan C."/>
        </authorList>
    </citation>
    <scope>NUCLEOTIDE SEQUENCE [LARGE SCALE GENOMIC DNA]</scope>
</reference>
<evidence type="ECO:0000256" key="1">
    <source>
        <dbReference type="SAM" id="MobiDB-lite"/>
    </source>
</evidence>
<evidence type="ECO:0000313" key="3">
    <source>
        <dbReference type="Proteomes" id="UP001189429"/>
    </source>
</evidence>
<feature type="compositionally biased region" description="Basic and acidic residues" evidence="1">
    <location>
        <begin position="244"/>
        <end position="253"/>
    </location>
</feature>
<feature type="region of interest" description="Disordered" evidence="1">
    <location>
        <begin position="149"/>
        <end position="175"/>
    </location>
</feature>
<accession>A0ABN9RU37</accession>
<feature type="region of interest" description="Disordered" evidence="1">
    <location>
        <begin position="72"/>
        <end position="92"/>
    </location>
</feature>
<organism evidence="2 3">
    <name type="scientific">Prorocentrum cordatum</name>
    <dbReference type="NCBI Taxonomy" id="2364126"/>
    <lineage>
        <taxon>Eukaryota</taxon>
        <taxon>Sar</taxon>
        <taxon>Alveolata</taxon>
        <taxon>Dinophyceae</taxon>
        <taxon>Prorocentrales</taxon>
        <taxon>Prorocentraceae</taxon>
        <taxon>Prorocentrum</taxon>
    </lineage>
</organism>
<dbReference type="EMBL" id="CAUYUJ010008091">
    <property type="protein sequence ID" value="CAK0822837.1"/>
    <property type="molecule type" value="Genomic_DNA"/>
</dbReference>
<comment type="caution">
    <text evidence="2">The sequence shown here is derived from an EMBL/GenBank/DDBJ whole genome shotgun (WGS) entry which is preliminary data.</text>
</comment>
<evidence type="ECO:0000313" key="2">
    <source>
        <dbReference type="EMBL" id="CAK0822837.1"/>
    </source>
</evidence>